<feature type="compositionally biased region" description="Basic and acidic residues" evidence="1">
    <location>
        <begin position="1"/>
        <end position="12"/>
    </location>
</feature>
<evidence type="ECO:0000313" key="3">
    <source>
        <dbReference type="Proteomes" id="UP001140562"/>
    </source>
</evidence>
<gene>
    <name evidence="2" type="ORF">N0V87_009353</name>
</gene>
<reference evidence="2" key="1">
    <citation type="submission" date="2022-10" db="EMBL/GenBank/DDBJ databases">
        <title>Tapping the CABI collections for fungal endophytes: first genome assemblies for Collariella, Neodidymelliopsis, Ascochyta clinopodiicola, Didymella pomorum, Didymosphaeria variabile, Neocosmospora piperis and Neocucurbitaria cava.</title>
        <authorList>
            <person name="Hill R."/>
        </authorList>
    </citation>
    <scope>NUCLEOTIDE SEQUENCE</scope>
    <source>
        <strain evidence="2">IMI 360193</strain>
    </source>
</reference>
<feature type="compositionally biased region" description="Basic and acidic residues" evidence="1">
    <location>
        <begin position="62"/>
        <end position="74"/>
    </location>
</feature>
<name>A0A9W9BWC0_9PLEO</name>
<dbReference type="EMBL" id="JAPEUV010000158">
    <property type="protein sequence ID" value="KAJ4331226.1"/>
    <property type="molecule type" value="Genomic_DNA"/>
</dbReference>
<dbReference type="AlphaFoldDB" id="A0A9W9BWC0"/>
<dbReference type="OrthoDB" id="5328813at2759"/>
<evidence type="ECO:0000256" key="1">
    <source>
        <dbReference type="SAM" id="MobiDB-lite"/>
    </source>
</evidence>
<proteinExistence type="predicted"/>
<protein>
    <submittedName>
        <fullName evidence="2">Uncharacterized protein</fullName>
    </submittedName>
</protein>
<organism evidence="2 3">
    <name type="scientific">Didymella glomerata</name>
    <dbReference type="NCBI Taxonomy" id="749621"/>
    <lineage>
        <taxon>Eukaryota</taxon>
        <taxon>Fungi</taxon>
        <taxon>Dikarya</taxon>
        <taxon>Ascomycota</taxon>
        <taxon>Pezizomycotina</taxon>
        <taxon>Dothideomycetes</taxon>
        <taxon>Pleosporomycetidae</taxon>
        <taxon>Pleosporales</taxon>
        <taxon>Pleosporineae</taxon>
        <taxon>Didymellaceae</taxon>
        <taxon>Didymella</taxon>
    </lineage>
</organism>
<dbReference type="Proteomes" id="UP001140562">
    <property type="component" value="Unassembled WGS sequence"/>
</dbReference>
<keyword evidence="3" id="KW-1185">Reference proteome</keyword>
<feature type="region of interest" description="Disordered" evidence="1">
    <location>
        <begin position="1"/>
        <end position="82"/>
    </location>
</feature>
<evidence type="ECO:0000313" key="2">
    <source>
        <dbReference type="EMBL" id="KAJ4331226.1"/>
    </source>
</evidence>
<comment type="caution">
    <text evidence="2">The sequence shown here is derived from an EMBL/GenBank/DDBJ whole genome shotgun (WGS) entry which is preliminary data.</text>
</comment>
<accession>A0A9W9BWC0</accession>
<sequence>MLRGSPREKDDGNATSLNVPVAGAIQTPASPGHGARGRPNTAIPSTAIAAGGGRSSEHRKRSAQEGRRSLDRYKPSTQNNDRLEVLEQSLAAAREESAALRDELDRVKQDAQASAEVSRYQAQHHAPLEDAEMQTESDNEALYDQHERYKDLLAQNNGLRHRLADTQGQLLSLGSHLEPQHSDSDWDALTLRLHEAEKESHARLQQLLSLKSSISTLTRTDSQVSDAELAEGFSQLANRVREWVVSNYRRSKLSFDGLSEANVELLRAITEDFESIDTVDKLPLYQAVVSRILMRIFDEPVMIGMPDQGLYAGLRSFAASAQSGGVDVREWKRVTLQVVERSTPAAALYNWRSQRLATLAVELENAMLSISSTDITPSARSTLISILSAAADLQRTLCLQKACYNVIFLDSLRGTHRHFDEQAMESINHLEERMDDDSEAYARHHDFAFCVFPCLEKAGSNVENIVFKAKVCCGVG</sequence>